<gene>
    <name evidence="6 8" type="primary">smc</name>
    <name evidence="8" type="ORF">GCM10007878_13230</name>
</gene>
<evidence type="ECO:0000256" key="6">
    <source>
        <dbReference type="HAMAP-Rule" id="MF_01894"/>
    </source>
</evidence>
<dbReference type="SUPFAM" id="SSF75553">
    <property type="entry name" value="Smc hinge domain"/>
    <property type="match status" value="1"/>
</dbReference>
<dbReference type="InterPro" id="IPR036277">
    <property type="entry name" value="SMC_hinge_sf"/>
</dbReference>
<organism evidence="8 9">
    <name type="scientific">Marinospirillum insulare</name>
    <dbReference type="NCBI Taxonomy" id="217169"/>
    <lineage>
        <taxon>Bacteria</taxon>
        <taxon>Pseudomonadati</taxon>
        <taxon>Pseudomonadota</taxon>
        <taxon>Gammaproteobacteria</taxon>
        <taxon>Oceanospirillales</taxon>
        <taxon>Oceanospirillaceae</taxon>
        <taxon>Marinospirillum</taxon>
    </lineage>
</organism>
<comment type="subunit">
    <text evidence="6">Homodimer.</text>
</comment>
<keyword evidence="2 6" id="KW-0547">Nucleotide-binding</keyword>
<evidence type="ECO:0000313" key="8">
    <source>
        <dbReference type="EMBL" id="GLR63886.1"/>
    </source>
</evidence>
<comment type="function">
    <text evidence="6">Required for chromosome condensation and partitioning.</text>
</comment>
<dbReference type="EMBL" id="BSOR01000020">
    <property type="protein sequence ID" value="GLR63886.1"/>
    <property type="molecule type" value="Genomic_DNA"/>
</dbReference>
<evidence type="ECO:0000259" key="7">
    <source>
        <dbReference type="Pfam" id="PF02463"/>
    </source>
</evidence>
<dbReference type="PANTHER" id="PTHR43977">
    <property type="entry name" value="STRUCTURAL MAINTENANCE OF CHROMOSOMES PROTEIN 3"/>
    <property type="match status" value="1"/>
</dbReference>
<feature type="coiled-coil region" evidence="6">
    <location>
        <begin position="170"/>
        <end position="231"/>
    </location>
</feature>
<feature type="domain" description="RecF/RecN/SMC N-terminal" evidence="7">
    <location>
        <begin position="3"/>
        <end position="1158"/>
    </location>
</feature>
<evidence type="ECO:0000256" key="1">
    <source>
        <dbReference type="ARBA" id="ARBA00022490"/>
    </source>
</evidence>
<keyword evidence="4 6" id="KW-0175">Coiled coil</keyword>
<proteinExistence type="inferred from homology"/>
<evidence type="ECO:0000256" key="4">
    <source>
        <dbReference type="ARBA" id="ARBA00023054"/>
    </source>
</evidence>
<dbReference type="Pfam" id="PF02463">
    <property type="entry name" value="SMC_N"/>
    <property type="match status" value="1"/>
</dbReference>
<dbReference type="InterPro" id="IPR027417">
    <property type="entry name" value="P-loop_NTPase"/>
</dbReference>
<comment type="domain">
    <text evidence="6">Contains large globular domains required for ATP hydrolysis at each terminus and a third globular domain forming a flexible hinge near the middle of the molecule. These domains are separated by coiled-coil structures.</text>
</comment>
<accession>A0ABQ5ZYY5</accession>
<dbReference type="InterPro" id="IPR011890">
    <property type="entry name" value="SMC_prok"/>
</dbReference>
<protein>
    <recommendedName>
        <fullName evidence="6">Chromosome partition protein Smc</fullName>
    </recommendedName>
</protein>
<evidence type="ECO:0000256" key="2">
    <source>
        <dbReference type="ARBA" id="ARBA00022741"/>
    </source>
</evidence>
<comment type="similarity">
    <text evidence="6">Belongs to the SMC family.</text>
</comment>
<dbReference type="NCBIfam" id="TIGR02168">
    <property type="entry name" value="SMC_prok_B"/>
    <property type="match status" value="1"/>
</dbReference>
<keyword evidence="9" id="KW-1185">Reference proteome</keyword>
<dbReference type="Proteomes" id="UP001156682">
    <property type="component" value="Unassembled WGS sequence"/>
</dbReference>
<keyword evidence="5 6" id="KW-0238">DNA-binding</keyword>
<dbReference type="CDD" id="cd03278">
    <property type="entry name" value="ABC_SMC_barmotin"/>
    <property type="match status" value="2"/>
</dbReference>
<feature type="coiled-coil region" evidence="6">
    <location>
        <begin position="661"/>
        <end position="907"/>
    </location>
</feature>
<dbReference type="InterPro" id="IPR003395">
    <property type="entry name" value="RecF/RecN/SMC_N"/>
</dbReference>
<dbReference type="HAMAP" id="MF_01894">
    <property type="entry name" value="Smc_prok"/>
    <property type="match status" value="1"/>
</dbReference>
<evidence type="ECO:0000313" key="9">
    <source>
        <dbReference type="Proteomes" id="UP001156682"/>
    </source>
</evidence>
<keyword evidence="3 6" id="KW-0067">ATP-binding</keyword>
<dbReference type="Gene3D" id="3.40.50.300">
    <property type="entry name" value="P-loop containing nucleotide triphosphate hydrolases"/>
    <property type="match status" value="2"/>
</dbReference>
<dbReference type="InterPro" id="IPR024704">
    <property type="entry name" value="SMC"/>
</dbReference>
<dbReference type="SUPFAM" id="SSF52540">
    <property type="entry name" value="P-loop containing nucleoside triphosphate hydrolases"/>
    <property type="match status" value="2"/>
</dbReference>
<evidence type="ECO:0000256" key="5">
    <source>
        <dbReference type="ARBA" id="ARBA00023125"/>
    </source>
</evidence>
<sequence length="1174" mass="133968">MRLKSIKLAGFKSFVDPTKVSFKSNMTAIVGPNGCGKSNVIDAVRWVMGESSAKYLRGESMTDVIFNGSRNRKPVGQASIELLFDNRSGKMGGAYADYAEISVKRLVTREAVSTYFLNGTKCRRRDVTDLFLGTGLGARSYAIIEQGMISRLIEARPEELRVYLEEAAGISKYKERRRETENRIKRTQENLERLSDIREELGKQLERLGRQAEAARRYQQLKASERRLKSELAVLRWRAVDQQLASILEQLAELELEQEACLVSLRQGEARLEASRERQAEASDALDTAQKLLTETSLQIARLEQGLQHRQQRERQLQTELDELQQEQRKAQENEQLDQEQLVSLQEQLAEAEPLVEELAEQEALEQEILDNLEEKLYQLEKSWDSFVAGAEKDQREAALAQARIQQHETSLHKLAERQAGLKEQQQSLVHLEQEEAQLENLNLEEQVLQERLVQIEINEENLREERVERQEKQKQLRQSLNQQTSQFQQQQGRLASLQALQQAELEGQDAERDAWLKDQGLNDWPRLGELLEIETGWEKAVEVALAKALAALISQVPLEQHLTQRLSSLPVGDLLVYQQAGNHLNNLPTNTLLSKIRNQQKLPASLAEKLAHIKTATSLADALAQQQSLTGLTSIITAEGEQVFVDGVLMQAATAQTTGMLARQKEIRRLEEQQALVEEQLDELDFQETSCLEALEKCEQSLVELQQEARPLQAQLAELASQQASLQAKLQHKQQRSEQLQSELSLLAEESTSLQESLQEDKEAWQLSLLQVEANLEQREDQQQGRDSLRQQRETIRQQLRLKQQALQEARLSQQQLMTKEQAGRQALQRLAEQRQVQEEKYQDLCLALEAAREPGDEETEQLDNLLQDHKNKEERVQELRQVQQLAQEEQRELEAQRSLQDKELDRLRGLLEAQRLKQQTLMVKRDSHLEQLHELETTLREVMEHLPQDALESRWQADLEDTQARIRRLGAINLAAIEEYDQQAERKDYLDAQNEELEDALNTLEGAIRRIDKETRLRFKETFEQVNQGLQTLFPRIFGGGSAWLQLTGDNLLETGVAIMARPPGKKNATIHLLSGGEKALTALALVFSIFELNPAPFCMLDEVDAPLDDANVGRYARLVKEMSERIQFIYITHNKQAMESAEQLMGVTMQEPGVSRLVSVDLEEASAMVAS</sequence>
<evidence type="ECO:0000256" key="3">
    <source>
        <dbReference type="ARBA" id="ARBA00022840"/>
    </source>
</evidence>
<feature type="binding site" evidence="6">
    <location>
        <begin position="32"/>
        <end position="39"/>
    </location>
    <ligand>
        <name>ATP</name>
        <dbReference type="ChEBI" id="CHEBI:30616"/>
    </ligand>
</feature>
<feature type="coiled-coil region" evidence="6">
    <location>
        <begin position="300"/>
        <end position="483"/>
    </location>
</feature>
<comment type="caution">
    <text evidence="8">The sequence shown here is derived from an EMBL/GenBank/DDBJ whole genome shotgun (WGS) entry which is preliminary data.</text>
</comment>
<keyword evidence="1 6" id="KW-0963">Cytoplasm</keyword>
<reference evidence="9" key="1">
    <citation type="journal article" date="2019" name="Int. J. Syst. Evol. Microbiol.">
        <title>The Global Catalogue of Microorganisms (GCM) 10K type strain sequencing project: providing services to taxonomists for standard genome sequencing and annotation.</title>
        <authorList>
            <consortium name="The Broad Institute Genomics Platform"/>
            <consortium name="The Broad Institute Genome Sequencing Center for Infectious Disease"/>
            <person name="Wu L."/>
            <person name="Ma J."/>
        </authorList>
    </citation>
    <scope>NUCLEOTIDE SEQUENCE [LARGE SCALE GENOMIC DNA]</scope>
    <source>
        <strain evidence="9">NBRC 100033</strain>
    </source>
</reference>
<dbReference type="RefSeq" id="WP_027850708.1">
    <property type="nucleotide sequence ID" value="NZ_BSOR01000020.1"/>
</dbReference>
<feature type="coiled-coil region" evidence="6">
    <location>
        <begin position="982"/>
        <end position="1019"/>
    </location>
</feature>
<name>A0ABQ5ZYY5_9GAMM</name>
<dbReference type="PIRSF" id="PIRSF005719">
    <property type="entry name" value="SMC"/>
    <property type="match status" value="1"/>
</dbReference>
<comment type="subcellular location">
    <subcellularLocation>
        <location evidence="6">Cytoplasm</location>
    </subcellularLocation>
</comment>